<feature type="transmembrane region" description="Helical" evidence="9">
    <location>
        <begin position="620"/>
        <end position="648"/>
    </location>
</feature>
<dbReference type="OrthoDB" id="10264220at2759"/>
<keyword evidence="11" id="KW-1185">Reference proteome</keyword>
<keyword evidence="4 9" id="KW-0812">Transmembrane</keyword>
<feature type="transmembrane region" description="Helical" evidence="9">
    <location>
        <begin position="465"/>
        <end position="482"/>
    </location>
</feature>
<keyword evidence="5 9" id="KW-0375">Hydrogen ion transport</keyword>
<dbReference type="PIRSF" id="PIRSF001293">
    <property type="entry name" value="ATP6V0A1"/>
    <property type="match status" value="1"/>
</dbReference>
<dbReference type="EnsemblMetazoa" id="PPA21252.1">
    <property type="protein sequence ID" value="PPA21252.1"/>
    <property type="gene ID" value="WBGene00110806"/>
</dbReference>
<comment type="function">
    <text evidence="9">Essential component of the vacuolar proton pump (V-ATPase), a multimeric enzyme that catalyzes the translocation of protons across the membranes. Required for assembly and activity of the V-ATPase.</text>
</comment>
<protein>
    <recommendedName>
        <fullName evidence="9">V-type proton ATPase subunit a</fullName>
    </recommendedName>
</protein>
<comment type="similarity">
    <text evidence="2 9">Belongs to the V-ATPase 116 kDa subunit family.</text>
</comment>
<evidence type="ECO:0000313" key="11">
    <source>
        <dbReference type="Proteomes" id="UP000005239"/>
    </source>
</evidence>
<name>A0A2A6CYA4_PRIPA</name>
<keyword evidence="6 9" id="KW-1133">Transmembrane helix</keyword>
<dbReference type="PANTHER" id="PTHR11629">
    <property type="entry name" value="VACUOLAR PROTON ATPASES"/>
    <property type="match status" value="1"/>
</dbReference>
<dbReference type="GO" id="GO:0005886">
    <property type="term" value="C:plasma membrane"/>
    <property type="evidence" value="ECO:0000318"/>
    <property type="project" value="GO_Central"/>
</dbReference>
<reference evidence="11" key="1">
    <citation type="journal article" date="2008" name="Nat. Genet.">
        <title>The Pristionchus pacificus genome provides a unique perspective on nematode lifestyle and parasitism.</title>
        <authorList>
            <person name="Dieterich C."/>
            <person name="Clifton S.W."/>
            <person name="Schuster L.N."/>
            <person name="Chinwalla A."/>
            <person name="Delehaunty K."/>
            <person name="Dinkelacker I."/>
            <person name="Fulton L."/>
            <person name="Fulton R."/>
            <person name="Godfrey J."/>
            <person name="Minx P."/>
            <person name="Mitreva M."/>
            <person name="Roeseler W."/>
            <person name="Tian H."/>
            <person name="Witte H."/>
            <person name="Yang S.P."/>
            <person name="Wilson R.K."/>
            <person name="Sommer R.J."/>
        </authorList>
    </citation>
    <scope>NUCLEOTIDE SEQUENCE [LARGE SCALE GENOMIC DNA]</scope>
    <source>
        <strain evidence="11">PS312</strain>
    </source>
</reference>
<evidence type="ECO:0000313" key="10">
    <source>
        <dbReference type="EnsemblMetazoa" id="PPA21252.1"/>
    </source>
</evidence>
<evidence type="ECO:0000256" key="1">
    <source>
        <dbReference type="ARBA" id="ARBA00004141"/>
    </source>
</evidence>
<dbReference type="Proteomes" id="UP000005239">
    <property type="component" value="Unassembled WGS sequence"/>
</dbReference>
<feature type="transmembrane region" description="Helical" evidence="9">
    <location>
        <begin position="660"/>
        <end position="679"/>
    </location>
</feature>
<evidence type="ECO:0000256" key="9">
    <source>
        <dbReference type="RuleBase" id="RU361189"/>
    </source>
</evidence>
<evidence type="ECO:0000256" key="2">
    <source>
        <dbReference type="ARBA" id="ARBA00009904"/>
    </source>
</evidence>
<comment type="subcellular location">
    <subcellularLocation>
        <location evidence="1">Membrane</location>
        <topology evidence="1">Multi-pass membrane protein</topology>
    </subcellularLocation>
</comment>
<organism evidence="10 11">
    <name type="scientific">Pristionchus pacificus</name>
    <name type="common">Parasitic nematode worm</name>
    <dbReference type="NCBI Taxonomy" id="54126"/>
    <lineage>
        <taxon>Eukaryota</taxon>
        <taxon>Metazoa</taxon>
        <taxon>Ecdysozoa</taxon>
        <taxon>Nematoda</taxon>
        <taxon>Chromadorea</taxon>
        <taxon>Rhabditida</taxon>
        <taxon>Rhabditina</taxon>
        <taxon>Diplogasteromorpha</taxon>
        <taxon>Diplogasteroidea</taxon>
        <taxon>Neodiplogasteridae</taxon>
        <taxon>Pristionchus</taxon>
    </lineage>
</organism>
<dbReference type="AlphaFoldDB" id="A0A2A6CYA4"/>
<reference evidence="10" key="2">
    <citation type="submission" date="2022-06" db="UniProtKB">
        <authorList>
            <consortium name="EnsemblMetazoa"/>
        </authorList>
    </citation>
    <scope>IDENTIFICATION</scope>
    <source>
        <strain evidence="10">PS312</strain>
    </source>
</reference>
<evidence type="ECO:0000256" key="6">
    <source>
        <dbReference type="ARBA" id="ARBA00022989"/>
    </source>
</evidence>
<dbReference type="GO" id="GO:0016471">
    <property type="term" value="C:vacuolar proton-transporting V-type ATPase complex"/>
    <property type="evidence" value="ECO:0000318"/>
    <property type="project" value="GO_Central"/>
</dbReference>
<evidence type="ECO:0000256" key="8">
    <source>
        <dbReference type="ARBA" id="ARBA00023136"/>
    </source>
</evidence>
<evidence type="ECO:0000256" key="3">
    <source>
        <dbReference type="ARBA" id="ARBA00022448"/>
    </source>
</evidence>
<gene>
    <name evidence="10" type="primary">WBGene00110806</name>
</gene>
<feature type="transmembrane region" description="Helical" evidence="9">
    <location>
        <begin position="834"/>
        <end position="861"/>
    </location>
</feature>
<feature type="transmembrane region" description="Helical" evidence="9">
    <location>
        <begin position="412"/>
        <end position="444"/>
    </location>
</feature>
<dbReference type="GO" id="GO:0007035">
    <property type="term" value="P:vacuolar acidification"/>
    <property type="evidence" value="ECO:0000318"/>
    <property type="project" value="GO_Central"/>
</dbReference>
<dbReference type="InterPro" id="IPR026028">
    <property type="entry name" value="V-type_ATPase_116kDa_su_euka"/>
</dbReference>
<keyword evidence="7 9" id="KW-0406">Ion transport</keyword>
<evidence type="ECO:0000256" key="4">
    <source>
        <dbReference type="ARBA" id="ARBA00022692"/>
    </source>
</evidence>
<dbReference type="PANTHER" id="PTHR11629:SF58">
    <property type="entry name" value="V-TYPE PROTON ATPASE 116 KDA SUBUNIT A 3"/>
    <property type="match status" value="1"/>
</dbReference>
<accession>A0A2A6CYA4</accession>
<dbReference type="InterPro" id="IPR002490">
    <property type="entry name" value="V-ATPase_116kDa_su"/>
</dbReference>
<evidence type="ECO:0000256" key="5">
    <source>
        <dbReference type="ARBA" id="ARBA00022781"/>
    </source>
</evidence>
<feature type="transmembrane region" description="Helical" evidence="9">
    <location>
        <begin position="728"/>
        <end position="749"/>
    </location>
</feature>
<keyword evidence="8 9" id="KW-0472">Membrane</keyword>
<dbReference type="GO" id="GO:0051117">
    <property type="term" value="F:ATPase binding"/>
    <property type="evidence" value="ECO:0000318"/>
    <property type="project" value="GO_Central"/>
</dbReference>
<sequence length="895" mass="101588">MERDKPCSFFRSADMSLCQLFLQSEVAYQCVAELGEIGSVQFRDLNTGDRLFVNQLQRCDEMERKLRFIESEIAIDGVKIHRSDLEDFRIYTPRLKEINGLDESISRIEKELIEINNTTRQLRESNIHLWETTQVLKKVGIIVAEDPDREVPDNAYVFVNEAELIDDEEGDVETGSDTGRELKRIAGIIPRSRLYGFEKLLWRICNGTVFLHSLDCEDGHPLFNESEDLAVFVIFYSGVQTGRKVDMVSRGSPVRIYKCPEKPQDRQALLNQLTEQLEALSDVLNRTFAYRARAVHAAAQTIHVWKIKVLKMRMVYRTLDMLARRTLSADHIQQYLIGEGWIPTTELDNVRDALSAGAIAAGSSMHPILNEMDSTEDMPPTHFTLNKFTSGFQSIVSAYGIADYKELNPAPWIIISFPFLFAVMFGDVGHGLMIFLFALALILFEKKFAAKRITDEIFSTFFGGRYIILLMGLFSMYTGFIYNDFFGRSMNLFGSSWATTANNNSCWQWKGLNEIEKWERQAAARNRTFEIMLDPIYCYDGNAIADSVQIGSWWSYVKYGFFSTIPHLMLDPVWDLAKNSLAFLNSMKMKMAIILGIMQMTVGLFLSLGNHLSKRAHIDVYFMCIPQLLFLASIFGYLCLQIVAKWVAFPAGSTWVFGRYYPGSSCAPSLLIGLINMFLQTNRKDGFGHFNTTNSKYSLGDTKPDDFIADFNCATAYWFPGESIVEKFLLGIAVLSIPVMLLGKPLYLWSRRPSSGHVNLDHAATHEEASLSEVFLFQAIHTIEFVLGCISHTASYLRLWALSLAHAVLSDVMWTKVLGLATGVEGWLGAPAQFVIALFFGFLTVSILIVMEGLSAFLHALRLHWVEFQSKFFSGNGVKFEPFSFEEKIRKMEDL</sequence>
<keyword evidence="3 9" id="KW-0813">Transport</keyword>
<feature type="transmembrane region" description="Helical" evidence="9">
    <location>
        <begin position="589"/>
        <end position="608"/>
    </location>
</feature>
<accession>A0A8R1UD98</accession>
<dbReference type="Pfam" id="PF01496">
    <property type="entry name" value="V_ATPase_I"/>
    <property type="match status" value="2"/>
</dbReference>
<dbReference type="GO" id="GO:0046961">
    <property type="term" value="F:proton-transporting ATPase activity, rotational mechanism"/>
    <property type="evidence" value="ECO:0007669"/>
    <property type="project" value="InterPro"/>
</dbReference>
<evidence type="ECO:0000256" key="7">
    <source>
        <dbReference type="ARBA" id="ARBA00023065"/>
    </source>
</evidence>
<proteinExistence type="inferred from homology"/>
<dbReference type="GO" id="GO:0000220">
    <property type="term" value="C:vacuolar proton-transporting V-type ATPase, V0 domain"/>
    <property type="evidence" value="ECO:0007669"/>
    <property type="project" value="InterPro"/>
</dbReference>